<dbReference type="EMBL" id="ADOG01000041">
    <property type="protein sequence ID" value="EFM90974.1"/>
    <property type="molecule type" value="Genomic_DNA"/>
</dbReference>
<comment type="caution">
    <text evidence="1">The sequence shown here is derived from an EMBL/GenBank/DDBJ whole genome shotgun (WGS) entry which is preliminary data.</text>
</comment>
<gene>
    <name evidence="1" type="ORF">appser6_21840</name>
</gene>
<organism evidence="1 2">
    <name type="scientific">Actinobacillus pleuropneumoniae serovar 6 str. Femo</name>
    <dbReference type="NCBI Taxonomy" id="754256"/>
    <lineage>
        <taxon>Bacteria</taxon>
        <taxon>Pseudomonadati</taxon>
        <taxon>Pseudomonadota</taxon>
        <taxon>Gammaproteobacteria</taxon>
        <taxon>Pasteurellales</taxon>
        <taxon>Pasteurellaceae</taxon>
        <taxon>Actinobacillus</taxon>
    </lineage>
</organism>
<evidence type="ECO:0000313" key="2">
    <source>
        <dbReference type="Proteomes" id="UP000005341"/>
    </source>
</evidence>
<dbReference type="Proteomes" id="UP000005341">
    <property type="component" value="Unassembled WGS sequence"/>
</dbReference>
<reference evidence="1 2" key="1">
    <citation type="journal article" date="2010" name="J. Bacteriol.">
        <title>Comparative genomic characterization of Actinobacillus pleuropneumoniae.</title>
        <authorList>
            <person name="Xu Z."/>
            <person name="Chen X."/>
            <person name="Li L."/>
            <person name="Li T."/>
            <person name="Wang S."/>
            <person name="Chen H."/>
            <person name="Zhou R."/>
        </authorList>
    </citation>
    <scope>NUCLEOTIDE SEQUENCE [LARGE SCALE GENOMIC DNA]</scope>
    <source>
        <strain evidence="1 2">Femo</strain>
    </source>
</reference>
<proteinExistence type="predicted"/>
<protein>
    <submittedName>
        <fullName evidence="1">Uncharacterized protein</fullName>
    </submittedName>
</protein>
<accession>A0A828PNZ5</accession>
<feature type="non-terminal residue" evidence="1">
    <location>
        <position position="1"/>
    </location>
</feature>
<sequence>ISLKNRPLVGDASGLFFYFFTNNLSPTAANIAPI</sequence>
<evidence type="ECO:0000313" key="1">
    <source>
        <dbReference type="EMBL" id="EFM90974.1"/>
    </source>
</evidence>
<name>A0A828PNZ5_ACTPL</name>
<dbReference type="AlphaFoldDB" id="A0A828PNZ5"/>